<dbReference type="AlphaFoldDB" id="A0A1G9WVI9"/>
<keyword evidence="2" id="KW-1185">Reference proteome</keyword>
<protein>
    <submittedName>
        <fullName evidence="1">Uncharacterized protein</fullName>
    </submittedName>
</protein>
<dbReference type="RefSeq" id="WP_092074314.1">
    <property type="nucleotide sequence ID" value="NZ_FNHB01000008.1"/>
</dbReference>
<reference evidence="1 2" key="1">
    <citation type="submission" date="2016-10" db="EMBL/GenBank/DDBJ databases">
        <authorList>
            <person name="de Groot N.N."/>
        </authorList>
    </citation>
    <scope>NUCLEOTIDE SEQUENCE [LARGE SCALE GENOMIC DNA]</scope>
    <source>
        <strain evidence="1 2">DSM 1736</strain>
    </source>
</reference>
<sequence>MDILLTNIEELQNAIFAYEQEQFTNQFVKLTDLLIAGMQGLSIQDQAILNPVLNAVLTSYEQRDYLLLADLLEYELKPLLTV</sequence>
<evidence type="ECO:0000313" key="1">
    <source>
        <dbReference type="EMBL" id="SDM88166.1"/>
    </source>
</evidence>
<organism evidence="1 2">
    <name type="scientific">Dendrosporobacter quercicolus</name>
    <dbReference type="NCBI Taxonomy" id="146817"/>
    <lineage>
        <taxon>Bacteria</taxon>
        <taxon>Bacillati</taxon>
        <taxon>Bacillota</taxon>
        <taxon>Negativicutes</taxon>
        <taxon>Selenomonadales</taxon>
        <taxon>Sporomusaceae</taxon>
        <taxon>Dendrosporobacter</taxon>
    </lineage>
</organism>
<dbReference type="EMBL" id="FNHB01000008">
    <property type="protein sequence ID" value="SDM88166.1"/>
    <property type="molecule type" value="Genomic_DNA"/>
</dbReference>
<gene>
    <name evidence="1" type="ORF">SAMN04488502_10894</name>
</gene>
<proteinExistence type="predicted"/>
<name>A0A1G9WVI9_9FIRM</name>
<dbReference type="STRING" id="146817.SAMN04488502_10894"/>
<evidence type="ECO:0000313" key="2">
    <source>
        <dbReference type="Proteomes" id="UP000214880"/>
    </source>
</evidence>
<dbReference type="Proteomes" id="UP000214880">
    <property type="component" value="Unassembled WGS sequence"/>
</dbReference>
<accession>A0A1G9WVI9</accession>